<evidence type="ECO:0000256" key="2">
    <source>
        <dbReference type="ARBA" id="ARBA00023002"/>
    </source>
</evidence>
<evidence type="ECO:0000313" key="4">
    <source>
        <dbReference type="EMBL" id="GGB45542.1"/>
    </source>
</evidence>
<dbReference type="PANTHER" id="PTHR42804">
    <property type="entry name" value="ALDEHYDE DEHYDROGENASE"/>
    <property type="match status" value="1"/>
</dbReference>
<dbReference type="EMBL" id="BMJD01000018">
    <property type="protein sequence ID" value="GGB45542.1"/>
    <property type="molecule type" value="Genomic_DNA"/>
</dbReference>
<evidence type="ECO:0000313" key="5">
    <source>
        <dbReference type="Proteomes" id="UP000621492"/>
    </source>
</evidence>
<protein>
    <recommendedName>
        <fullName evidence="3">Aldehyde dehydrogenase domain-containing protein</fullName>
    </recommendedName>
</protein>
<comment type="similarity">
    <text evidence="1">Belongs to the aldehyde dehydrogenase family.</text>
</comment>
<evidence type="ECO:0000256" key="1">
    <source>
        <dbReference type="ARBA" id="ARBA00009986"/>
    </source>
</evidence>
<accession>A0A9W5TY19</accession>
<evidence type="ECO:0000259" key="3">
    <source>
        <dbReference type="Pfam" id="PF00171"/>
    </source>
</evidence>
<feature type="domain" description="Aldehyde dehydrogenase" evidence="3">
    <location>
        <begin position="3"/>
        <end position="63"/>
    </location>
</feature>
<proteinExistence type="inferred from homology"/>
<dbReference type="Pfam" id="PF00171">
    <property type="entry name" value="Aldedh"/>
    <property type="match status" value="1"/>
</dbReference>
<dbReference type="PANTHER" id="PTHR42804:SF1">
    <property type="entry name" value="ALDEHYDE DEHYDROGENASE-RELATED"/>
    <property type="match status" value="1"/>
</dbReference>
<keyword evidence="5" id="KW-1185">Reference proteome</keyword>
<dbReference type="InterPro" id="IPR016161">
    <property type="entry name" value="Ald_DH/histidinol_DH"/>
</dbReference>
<gene>
    <name evidence="4" type="ORF">GCM10011409_23890</name>
</gene>
<dbReference type="SUPFAM" id="SSF53720">
    <property type="entry name" value="ALDH-like"/>
    <property type="match status" value="1"/>
</dbReference>
<organism evidence="4 5">
    <name type="scientific">Lentibacillus populi</name>
    <dbReference type="NCBI Taxonomy" id="1827502"/>
    <lineage>
        <taxon>Bacteria</taxon>
        <taxon>Bacillati</taxon>
        <taxon>Bacillota</taxon>
        <taxon>Bacilli</taxon>
        <taxon>Bacillales</taxon>
        <taxon>Bacillaceae</taxon>
        <taxon>Lentibacillus</taxon>
    </lineage>
</organism>
<reference evidence="4" key="1">
    <citation type="journal article" date="2014" name="Int. J. Syst. Evol. Microbiol.">
        <title>Complete genome sequence of Corynebacterium casei LMG S-19264T (=DSM 44701T), isolated from a smear-ripened cheese.</title>
        <authorList>
            <consortium name="US DOE Joint Genome Institute (JGI-PGF)"/>
            <person name="Walter F."/>
            <person name="Albersmeier A."/>
            <person name="Kalinowski J."/>
            <person name="Ruckert C."/>
        </authorList>
    </citation>
    <scope>NUCLEOTIDE SEQUENCE</scope>
    <source>
        <strain evidence="4">CGMCC 1.15454</strain>
    </source>
</reference>
<keyword evidence="2" id="KW-0560">Oxidoreductase</keyword>
<dbReference type="AlphaFoldDB" id="A0A9W5TY19"/>
<dbReference type="Proteomes" id="UP000621492">
    <property type="component" value="Unassembled WGS sequence"/>
</dbReference>
<reference evidence="4" key="2">
    <citation type="submission" date="2020-09" db="EMBL/GenBank/DDBJ databases">
        <authorList>
            <person name="Sun Q."/>
            <person name="Zhou Y."/>
        </authorList>
    </citation>
    <scope>NUCLEOTIDE SEQUENCE</scope>
    <source>
        <strain evidence="4">CGMCC 1.15454</strain>
    </source>
</reference>
<dbReference type="Gene3D" id="3.40.605.10">
    <property type="entry name" value="Aldehyde Dehydrogenase, Chain A, domain 1"/>
    <property type="match status" value="1"/>
</dbReference>
<sequence length="64" mass="6583">MAFTKIIDSMKDIPKGVYNVVTGTGSEAGNALAKHEKVAMVTMTGSIPAGTKVMEAAAQNITKG</sequence>
<dbReference type="InterPro" id="IPR016162">
    <property type="entry name" value="Ald_DH_N"/>
</dbReference>
<comment type="caution">
    <text evidence="4">The sequence shown here is derived from an EMBL/GenBank/DDBJ whole genome shotgun (WGS) entry which is preliminary data.</text>
</comment>
<dbReference type="GO" id="GO:0016491">
    <property type="term" value="F:oxidoreductase activity"/>
    <property type="evidence" value="ECO:0007669"/>
    <property type="project" value="UniProtKB-KW"/>
</dbReference>
<name>A0A9W5TY19_9BACI</name>
<dbReference type="InterPro" id="IPR015590">
    <property type="entry name" value="Aldehyde_DH_dom"/>
</dbReference>